<dbReference type="AlphaFoldDB" id="A0A212KG39"/>
<accession>A0A212KG39</accession>
<dbReference type="EMBL" id="FLUQ01000006">
    <property type="protein sequence ID" value="SBW10661.1"/>
    <property type="molecule type" value="Genomic_DNA"/>
</dbReference>
<gene>
    <name evidence="1" type="ORF">KL86DPRO_60245</name>
    <name evidence="2" type="ORF">KL86DPRO_60256</name>
</gene>
<name>A0A212KG39_9DELT</name>
<protein>
    <submittedName>
        <fullName evidence="2">Uncharacterized protein</fullName>
    </submittedName>
</protein>
<organism evidence="2">
    <name type="scientific">uncultured delta proteobacterium</name>
    <dbReference type="NCBI Taxonomy" id="34034"/>
    <lineage>
        <taxon>Bacteria</taxon>
        <taxon>Deltaproteobacteria</taxon>
        <taxon>environmental samples</taxon>
    </lineage>
</organism>
<reference evidence="2" key="1">
    <citation type="submission" date="2016-04" db="EMBL/GenBank/DDBJ databases">
        <authorList>
            <person name="Evans L.H."/>
            <person name="Alamgir A."/>
            <person name="Owens N."/>
            <person name="Weber N.D."/>
            <person name="Virtaneva K."/>
            <person name="Barbian K."/>
            <person name="Babar A."/>
            <person name="Rosenke K."/>
        </authorList>
    </citation>
    <scope>NUCLEOTIDE SEQUENCE</scope>
    <source>
        <strain evidence="2">86</strain>
    </source>
</reference>
<evidence type="ECO:0000313" key="1">
    <source>
        <dbReference type="EMBL" id="SBW10661.1"/>
    </source>
</evidence>
<sequence>MKRCSRNQKQEKLKNRAIVHPPKTKVTKLLMEHPLNLKSEQRLATLPRKLLNLRKKTPKLSTP</sequence>
<evidence type="ECO:0000313" key="2">
    <source>
        <dbReference type="EMBL" id="SBW10690.1"/>
    </source>
</evidence>
<proteinExistence type="predicted"/>
<dbReference type="EMBL" id="FLUQ01000006">
    <property type="protein sequence ID" value="SBW10690.1"/>
    <property type="molecule type" value="Genomic_DNA"/>
</dbReference>